<keyword evidence="1" id="KW-0812">Transmembrane</keyword>
<keyword evidence="1" id="KW-1133">Transmembrane helix</keyword>
<organism evidence="2 3">
    <name type="scientific">Aureimonas altamirensis DSM 21988</name>
    <dbReference type="NCBI Taxonomy" id="1121026"/>
    <lineage>
        <taxon>Bacteria</taxon>
        <taxon>Pseudomonadati</taxon>
        <taxon>Pseudomonadota</taxon>
        <taxon>Alphaproteobacteria</taxon>
        <taxon>Hyphomicrobiales</taxon>
        <taxon>Aurantimonadaceae</taxon>
        <taxon>Aureimonas</taxon>
    </lineage>
</organism>
<keyword evidence="3" id="KW-1185">Reference proteome</keyword>
<gene>
    <name evidence="2" type="ORF">SAMN02745911_1748</name>
</gene>
<sequence length="231" mass="26704">MSKSTKDIGFLCITFSLFVIALISFHQLYKEHLIYNDLTYLSTEKYGVLINYIHSNSYATRDPNRPLKVYVDEAVSADDYRTLTDIYSLYADLSGQDIEASRFDIDHAEEYSTYIIVNKNVPDPDISHQFARRAVEKVRSYLESIYSENPTGHLFFSNLFNVLLTRYDAPFFFNDDFPKIDYAAAIAGAMIPINNSTIQSSVIYINIPHIFNIDSKTLQDFRKYVLLQETF</sequence>
<evidence type="ECO:0000313" key="2">
    <source>
        <dbReference type="EMBL" id="SHJ12570.1"/>
    </source>
</evidence>
<proteinExistence type="predicted"/>
<dbReference type="RefSeq" id="WP_143190183.1">
    <property type="nucleotide sequence ID" value="NZ_FQZC01000002.1"/>
</dbReference>
<dbReference type="Proteomes" id="UP000184290">
    <property type="component" value="Unassembled WGS sequence"/>
</dbReference>
<accession>A0ABY1IG40</accession>
<comment type="caution">
    <text evidence="2">The sequence shown here is derived from an EMBL/GenBank/DDBJ whole genome shotgun (WGS) entry which is preliminary data.</text>
</comment>
<feature type="transmembrane region" description="Helical" evidence="1">
    <location>
        <begin position="7"/>
        <end position="29"/>
    </location>
</feature>
<evidence type="ECO:0000313" key="3">
    <source>
        <dbReference type="Proteomes" id="UP000184290"/>
    </source>
</evidence>
<name>A0ABY1IG40_9HYPH</name>
<keyword evidence="1" id="KW-0472">Membrane</keyword>
<dbReference type="EMBL" id="FQZC01000002">
    <property type="protein sequence ID" value="SHJ12570.1"/>
    <property type="molecule type" value="Genomic_DNA"/>
</dbReference>
<protein>
    <submittedName>
        <fullName evidence="2">Uncharacterized protein</fullName>
    </submittedName>
</protein>
<evidence type="ECO:0000256" key="1">
    <source>
        <dbReference type="SAM" id="Phobius"/>
    </source>
</evidence>
<reference evidence="2 3" key="1">
    <citation type="submission" date="2016-11" db="EMBL/GenBank/DDBJ databases">
        <authorList>
            <person name="Varghese N."/>
            <person name="Submissions S."/>
        </authorList>
    </citation>
    <scope>NUCLEOTIDE SEQUENCE [LARGE SCALE GENOMIC DNA]</scope>
    <source>
        <strain evidence="2 3">DSM 21988</strain>
    </source>
</reference>